<dbReference type="eggNOG" id="COG4984">
    <property type="taxonomic scope" value="Bacteria"/>
</dbReference>
<keyword evidence="1" id="KW-0472">Membrane</keyword>
<sequence length="351" mass="37075">MPSCAAIHAREVLAQSGIRIFKPRNVRTMNLRPLLHDLVRQHGLDRKAAVQLFALAGFEQEPAALRTRLWPVVALLGAALGGLGIVLWIAANWESMGRMQRFALLQGFVLVMCLGAAWRAAARVPLSVLALLGTGALFAFFGQTYQTGADPWQLFALWAALTLPLALAARSDGVWVPWVVVAMTGIALWAQAHTPQFWEVESRDLGVHAVALGAALAVTAVMAPALRRFTGAGLWALRGAGALALAMITSTAISGLFHSTVAPQYPLGLVLLAGAAALAGLRRHFDIFLLSGAALGLNVLLVCGLVYLLLEKLGADFTGMLLLVGLGAACLLAATVSLVLRMSRNAEGGLQ</sequence>
<accession>A9BVL8</accession>
<dbReference type="InterPro" id="IPR018677">
    <property type="entry name" value="DUF2157"/>
</dbReference>
<organism evidence="3 4">
    <name type="scientific">Delftia acidovorans (strain DSM 14801 / SPH-1)</name>
    <dbReference type="NCBI Taxonomy" id="398578"/>
    <lineage>
        <taxon>Bacteria</taxon>
        <taxon>Pseudomonadati</taxon>
        <taxon>Pseudomonadota</taxon>
        <taxon>Betaproteobacteria</taxon>
        <taxon>Burkholderiales</taxon>
        <taxon>Comamonadaceae</taxon>
        <taxon>Delftia</taxon>
    </lineage>
</organism>
<dbReference type="Pfam" id="PF09925">
    <property type="entry name" value="DUF2157"/>
    <property type="match status" value="1"/>
</dbReference>
<evidence type="ECO:0000313" key="4">
    <source>
        <dbReference type="Proteomes" id="UP000000784"/>
    </source>
</evidence>
<evidence type="ECO:0000256" key="1">
    <source>
        <dbReference type="SAM" id="Phobius"/>
    </source>
</evidence>
<feature type="transmembrane region" description="Helical" evidence="1">
    <location>
        <begin position="128"/>
        <end position="145"/>
    </location>
</feature>
<feature type="domain" description="DUF2157" evidence="2">
    <location>
        <begin position="37"/>
        <end position="175"/>
    </location>
</feature>
<feature type="transmembrane region" description="Helical" evidence="1">
    <location>
        <begin position="288"/>
        <end position="309"/>
    </location>
</feature>
<name>A9BVL8_DELAS</name>
<dbReference type="HOGENOM" id="CLU_050363_1_0_4"/>
<keyword evidence="4" id="KW-1185">Reference proteome</keyword>
<proteinExistence type="predicted"/>
<feature type="transmembrane region" description="Helical" evidence="1">
    <location>
        <begin position="69"/>
        <end position="91"/>
    </location>
</feature>
<dbReference type="AlphaFoldDB" id="A9BVL8"/>
<reference evidence="3 4" key="1">
    <citation type="journal article" date="2004" name="Appl. Environ. Microbiol.">
        <title>Mineralization of individual congeners of linear alkylbenzenesulfonate by defined pairs of heterotrophic bacteria.</title>
        <authorList>
            <person name="Schleheck D."/>
            <person name="Knepper T.P."/>
            <person name="Fischer K."/>
            <person name="Cook A.M."/>
        </authorList>
    </citation>
    <scope>NUCLEOTIDE SEQUENCE [LARGE SCALE GENOMIC DNA]</scope>
    <source>
        <strain evidence="4">DSM 14801 / SPH-1</strain>
    </source>
</reference>
<dbReference type="Proteomes" id="UP000000784">
    <property type="component" value="Chromosome"/>
</dbReference>
<feature type="transmembrane region" description="Helical" evidence="1">
    <location>
        <begin position="263"/>
        <end position="281"/>
    </location>
</feature>
<evidence type="ECO:0000259" key="2">
    <source>
        <dbReference type="Pfam" id="PF09925"/>
    </source>
</evidence>
<feature type="transmembrane region" description="Helical" evidence="1">
    <location>
        <begin position="205"/>
        <end position="223"/>
    </location>
</feature>
<dbReference type="STRING" id="398578.Daci_2447"/>
<feature type="transmembrane region" description="Helical" evidence="1">
    <location>
        <begin position="103"/>
        <end position="121"/>
    </location>
</feature>
<keyword evidence="1" id="KW-0812">Transmembrane</keyword>
<feature type="transmembrane region" description="Helical" evidence="1">
    <location>
        <begin position="151"/>
        <end position="168"/>
    </location>
</feature>
<dbReference type="EMBL" id="CP000884">
    <property type="protein sequence ID" value="ABX35085.1"/>
    <property type="molecule type" value="Genomic_DNA"/>
</dbReference>
<feature type="transmembrane region" description="Helical" evidence="1">
    <location>
        <begin position="175"/>
        <end position="193"/>
    </location>
</feature>
<gene>
    <name evidence="3" type="ordered locus">Daci_2447</name>
</gene>
<evidence type="ECO:0000313" key="3">
    <source>
        <dbReference type="EMBL" id="ABX35085.1"/>
    </source>
</evidence>
<feature type="transmembrane region" description="Helical" evidence="1">
    <location>
        <begin position="321"/>
        <end position="340"/>
    </location>
</feature>
<reference evidence="4" key="2">
    <citation type="submission" date="2007-11" db="EMBL/GenBank/DDBJ databases">
        <title>Complete sequence of Delftia acidovorans DSM 14801 / SPH-1.</title>
        <authorList>
            <person name="Copeland A."/>
            <person name="Lucas S."/>
            <person name="Lapidus A."/>
            <person name="Barry K."/>
            <person name="Glavina del Rio T."/>
            <person name="Dalin E."/>
            <person name="Tice H."/>
            <person name="Pitluck S."/>
            <person name="Lowry S."/>
            <person name="Clum A."/>
            <person name="Schmutz J."/>
            <person name="Larimer F."/>
            <person name="Land M."/>
            <person name="Hauser L."/>
            <person name="Kyrpides N."/>
            <person name="Kim E."/>
            <person name="Schleheck D."/>
            <person name="Richardson P."/>
        </authorList>
    </citation>
    <scope>NUCLEOTIDE SEQUENCE [LARGE SCALE GENOMIC DNA]</scope>
    <source>
        <strain evidence="4">DSM 14801 / SPH-1</strain>
    </source>
</reference>
<keyword evidence="1" id="KW-1133">Transmembrane helix</keyword>
<protein>
    <recommendedName>
        <fullName evidence="2">DUF2157 domain-containing protein</fullName>
    </recommendedName>
</protein>
<feature type="transmembrane region" description="Helical" evidence="1">
    <location>
        <begin position="235"/>
        <end position="257"/>
    </location>
</feature>
<dbReference type="KEGG" id="dac:Daci_2447"/>